<evidence type="ECO:0000256" key="5">
    <source>
        <dbReference type="HAMAP-Rule" id="MF_00113"/>
    </source>
</evidence>
<comment type="function">
    <text evidence="5">Transfers and isomerizes the ribose moiety from AdoMet to the 7-aminomethyl group of 7-deazaguanine (preQ1-tRNA) to give epoxyqueuosine (oQ-tRNA).</text>
</comment>
<accession>A0A955L878</accession>
<comment type="similarity">
    <text evidence="5">Belongs to the QueA family.</text>
</comment>
<keyword evidence="1 5" id="KW-0963">Cytoplasm</keyword>
<dbReference type="InterPro" id="IPR036100">
    <property type="entry name" value="QueA_sf"/>
</dbReference>
<dbReference type="NCBIfam" id="TIGR00113">
    <property type="entry name" value="queA"/>
    <property type="match status" value="1"/>
</dbReference>
<dbReference type="EC" id="2.4.99.17" evidence="5"/>
<dbReference type="InterPro" id="IPR042119">
    <property type="entry name" value="QueA_dom2"/>
</dbReference>
<dbReference type="EMBL" id="JAGQLH010000022">
    <property type="protein sequence ID" value="MCA9385485.1"/>
    <property type="molecule type" value="Genomic_DNA"/>
</dbReference>
<keyword evidence="2 5" id="KW-0808">Transferase</keyword>
<comment type="pathway">
    <text evidence="5">tRNA modification; tRNA-queuosine biosynthesis.</text>
</comment>
<dbReference type="HAMAP" id="MF_00113">
    <property type="entry name" value="QueA"/>
    <property type="match status" value="1"/>
</dbReference>
<evidence type="ECO:0000256" key="1">
    <source>
        <dbReference type="ARBA" id="ARBA00022490"/>
    </source>
</evidence>
<dbReference type="NCBIfam" id="NF001140">
    <property type="entry name" value="PRK00147.1"/>
    <property type="match status" value="1"/>
</dbReference>
<evidence type="ECO:0000313" key="6">
    <source>
        <dbReference type="EMBL" id="MCA9385485.1"/>
    </source>
</evidence>
<dbReference type="PANTHER" id="PTHR30307">
    <property type="entry name" value="S-ADENOSYLMETHIONINE:TRNA RIBOSYLTRANSFERASE-ISOMERASE"/>
    <property type="match status" value="1"/>
</dbReference>
<dbReference type="Gene3D" id="2.40.10.240">
    <property type="entry name" value="QueA-like"/>
    <property type="match status" value="1"/>
</dbReference>
<keyword evidence="4 5" id="KW-0671">Queuosine biosynthesis</keyword>
<reference evidence="6" key="1">
    <citation type="submission" date="2020-04" db="EMBL/GenBank/DDBJ databases">
        <authorList>
            <person name="Zhang T."/>
        </authorList>
    </citation>
    <scope>NUCLEOTIDE SEQUENCE</scope>
    <source>
        <strain evidence="6">HKST-UBA11</strain>
    </source>
</reference>
<dbReference type="Gene3D" id="3.40.1780.10">
    <property type="entry name" value="QueA-like"/>
    <property type="match status" value="1"/>
</dbReference>
<evidence type="ECO:0000256" key="2">
    <source>
        <dbReference type="ARBA" id="ARBA00022679"/>
    </source>
</evidence>
<name>A0A955L878_9BACT</name>
<proteinExistence type="inferred from homology"/>
<evidence type="ECO:0000256" key="4">
    <source>
        <dbReference type="ARBA" id="ARBA00022785"/>
    </source>
</evidence>
<dbReference type="Pfam" id="PF02547">
    <property type="entry name" value="Queuosine_synth"/>
    <property type="match status" value="1"/>
</dbReference>
<dbReference type="Proteomes" id="UP000754563">
    <property type="component" value="Unassembled WGS sequence"/>
</dbReference>
<protein>
    <recommendedName>
        <fullName evidence="5">S-adenosylmethionine:tRNA ribosyltransferase-isomerase</fullName>
        <ecNumber evidence="5">2.4.99.17</ecNumber>
    </recommendedName>
    <alternativeName>
        <fullName evidence="5">Queuosine biosynthesis protein QueA</fullName>
    </alternativeName>
</protein>
<dbReference type="AlphaFoldDB" id="A0A955L878"/>
<dbReference type="GO" id="GO:0005737">
    <property type="term" value="C:cytoplasm"/>
    <property type="evidence" value="ECO:0007669"/>
    <property type="project" value="UniProtKB-SubCell"/>
</dbReference>
<dbReference type="GO" id="GO:0008616">
    <property type="term" value="P:tRNA queuosine(34) biosynthetic process"/>
    <property type="evidence" value="ECO:0007669"/>
    <property type="project" value="UniProtKB-UniRule"/>
</dbReference>
<organism evidence="6 7">
    <name type="scientific">Candidatus Dojkabacteria bacterium</name>
    <dbReference type="NCBI Taxonomy" id="2099670"/>
    <lineage>
        <taxon>Bacteria</taxon>
        <taxon>Candidatus Dojkabacteria</taxon>
    </lineage>
</organism>
<dbReference type="InterPro" id="IPR042118">
    <property type="entry name" value="QueA_dom1"/>
</dbReference>
<comment type="caution">
    <text evidence="6">The sequence shown here is derived from an EMBL/GenBank/DDBJ whole genome shotgun (WGS) entry which is preliminary data.</text>
</comment>
<sequence>MKRSLFSYELPEESIAYYPPNQRGTTRLLQVHKNKKNYKSRMYKDIVDLLHKGDGLVINTTKVGKFRITTESHLGKIELLFLHPIDTDEIEWKVRIGGIKNLPQNKLFEFGKNYRLEIFEKNELYFIRFIRGSARAFFLQYGTVPIPPYLRRNAETIDEERYNTLFSKQEQSVAAPTASLNMTDELLSQLRMKGVNIIEVELYIGWGTFAPIHSENIEDHRIHEEYYVVPKEASDMIAHVRSLGKYIWALGTTAARVLESVGRSDGTINSGEGWTNIYIYPGYTWNVVDHLITNFHAPESSLLAMVASFAGRECILDAYKYALEQDYKFLSYGDSMVIM</sequence>
<gene>
    <name evidence="5 6" type="primary">queA</name>
    <name evidence="6" type="ORF">KC717_02455</name>
</gene>
<evidence type="ECO:0000256" key="3">
    <source>
        <dbReference type="ARBA" id="ARBA00022691"/>
    </source>
</evidence>
<keyword evidence="3 5" id="KW-0949">S-adenosyl-L-methionine</keyword>
<dbReference type="InterPro" id="IPR003699">
    <property type="entry name" value="QueA"/>
</dbReference>
<comment type="subunit">
    <text evidence="5">Monomer.</text>
</comment>
<reference evidence="6" key="2">
    <citation type="journal article" date="2021" name="Microbiome">
        <title>Successional dynamics and alternative stable states in a saline activated sludge microbial community over 9 years.</title>
        <authorList>
            <person name="Wang Y."/>
            <person name="Ye J."/>
            <person name="Ju F."/>
            <person name="Liu L."/>
            <person name="Boyd J.A."/>
            <person name="Deng Y."/>
            <person name="Parks D.H."/>
            <person name="Jiang X."/>
            <person name="Yin X."/>
            <person name="Woodcroft B.J."/>
            <person name="Tyson G.W."/>
            <person name="Hugenholtz P."/>
            <person name="Polz M.F."/>
            <person name="Zhang T."/>
        </authorList>
    </citation>
    <scope>NUCLEOTIDE SEQUENCE</scope>
    <source>
        <strain evidence="6">HKST-UBA11</strain>
    </source>
</reference>
<dbReference type="GO" id="GO:0051075">
    <property type="term" value="F:S-adenosylmethionine:tRNA ribosyltransferase-isomerase activity"/>
    <property type="evidence" value="ECO:0007669"/>
    <property type="project" value="UniProtKB-EC"/>
</dbReference>
<dbReference type="PANTHER" id="PTHR30307:SF0">
    <property type="entry name" value="S-ADENOSYLMETHIONINE:TRNA RIBOSYLTRANSFERASE-ISOMERASE"/>
    <property type="match status" value="1"/>
</dbReference>
<evidence type="ECO:0000313" key="7">
    <source>
        <dbReference type="Proteomes" id="UP000754563"/>
    </source>
</evidence>
<comment type="subcellular location">
    <subcellularLocation>
        <location evidence="5">Cytoplasm</location>
    </subcellularLocation>
</comment>
<comment type="catalytic activity">
    <reaction evidence="5">
        <text>7-aminomethyl-7-carbaguanosine(34) in tRNA + S-adenosyl-L-methionine = epoxyqueuosine(34) in tRNA + adenine + L-methionine + 2 H(+)</text>
        <dbReference type="Rhea" id="RHEA:32155"/>
        <dbReference type="Rhea" id="RHEA-COMP:10342"/>
        <dbReference type="Rhea" id="RHEA-COMP:18582"/>
        <dbReference type="ChEBI" id="CHEBI:15378"/>
        <dbReference type="ChEBI" id="CHEBI:16708"/>
        <dbReference type="ChEBI" id="CHEBI:57844"/>
        <dbReference type="ChEBI" id="CHEBI:59789"/>
        <dbReference type="ChEBI" id="CHEBI:82833"/>
        <dbReference type="ChEBI" id="CHEBI:194443"/>
        <dbReference type="EC" id="2.4.99.17"/>
    </reaction>
</comment>
<dbReference type="SUPFAM" id="SSF111337">
    <property type="entry name" value="QueA-like"/>
    <property type="match status" value="1"/>
</dbReference>
<keyword evidence="6" id="KW-0328">Glycosyltransferase</keyword>